<evidence type="ECO:0000256" key="7">
    <source>
        <dbReference type="ARBA" id="ARBA00023180"/>
    </source>
</evidence>
<feature type="transmembrane region" description="Helical" evidence="9">
    <location>
        <begin position="31"/>
        <end position="53"/>
    </location>
</feature>
<dbReference type="GO" id="GO:0035025">
    <property type="term" value="P:positive regulation of Rho protein signal transduction"/>
    <property type="evidence" value="ECO:0007669"/>
    <property type="project" value="TreeGrafter"/>
</dbReference>
<accession>A0A3N0XSN9</accession>
<reference evidence="11 12" key="1">
    <citation type="submission" date="2018-10" db="EMBL/GenBank/DDBJ databases">
        <title>Genome assembly for a Yunnan-Guizhou Plateau 3E fish, Anabarilius grahami (Regan), and its evolutionary and genetic applications.</title>
        <authorList>
            <person name="Jiang W."/>
        </authorList>
    </citation>
    <scope>NUCLEOTIDE SEQUENCE [LARGE SCALE GENOMIC DNA]</scope>
    <source>
        <strain evidence="11">AG-KIZ</strain>
        <tissue evidence="11">Muscle</tissue>
    </source>
</reference>
<gene>
    <name evidence="11" type="ORF">DPX16_3838</name>
</gene>
<feature type="domain" description="G-protein coupled receptors family 1 profile" evidence="10">
    <location>
        <begin position="44"/>
        <end position="236"/>
    </location>
</feature>
<keyword evidence="8" id="KW-0807">Transducer</keyword>
<dbReference type="PANTHER" id="PTHR24232">
    <property type="entry name" value="G-PROTEIN COUPLED RECEPTOR"/>
    <property type="match status" value="1"/>
</dbReference>
<feature type="transmembrane region" description="Helical" evidence="9">
    <location>
        <begin position="210"/>
        <end position="236"/>
    </location>
</feature>
<evidence type="ECO:0000256" key="8">
    <source>
        <dbReference type="ARBA" id="ARBA00023224"/>
    </source>
</evidence>
<evidence type="ECO:0000313" key="11">
    <source>
        <dbReference type="EMBL" id="ROJ30590.1"/>
    </source>
</evidence>
<dbReference type="GO" id="GO:0005886">
    <property type="term" value="C:plasma membrane"/>
    <property type="evidence" value="ECO:0007669"/>
    <property type="project" value="TreeGrafter"/>
</dbReference>
<protein>
    <submittedName>
        <fullName evidence="11">G-protein coupled receptor 4</fullName>
    </submittedName>
</protein>
<sequence length="277" mass="31287">MNISKESATLLTHEECNITAQPEHKFPTGDIAMYAISVLFGLPTHSYVLWLIATGAGRGIASEIFILNVSVCEIVFCLRSLICALANDFPKLWEIVMFLTGIVITGRFFQCLICVERYLAVVHPVTFLKYKPLRYKVACSIVTWIANLISCVFCMRFINPCFKYHFAYFYLSQFSVYLSINLFCCLAVLRALKQPGPGERGGEKNMKGRAFYVILTTTVTLLIIYVPSIFMSLRYLLSIPSFPGLDSLSLICYLIAGFVQPLHFIYRVGKLPLCKCN</sequence>
<dbReference type="Gene3D" id="1.20.1070.10">
    <property type="entry name" value="Rhodopsin 7-helix transmembrane proteins"/>
    <property type="match status" value="1"/>
</dbReference>
<dbReference type="OrthoDB" id="8747610at2759"/>
<keyword evidence="6 11" id="KW-0675">Receptor</keyword>
<evidence type="ECO:0000256" key="9">
    <source>
        <dbReference type="SAM" id="Phobius"/>
    </source>
</evidence>
<dbReference type="SUPFAM" id="SSF81321">
    <property type="entry name" value="Family A G protein-coupled receptor-like"/>
    <property type="match status" value="1"/>
</dbReference>
<evidence type="ECO:0000256" key="3">
    <source>
        <dbReference type="ARBA" id="ARBA00022989"/>
    </source>
</evidence>
<evidence type="ECO:0000256" key="1">
    <source>
        <dbReference type="ARBA" id="ARBA00004141"/>
    </source>
</evidence>
<dbReference type="Proteomes" id="UP000281406">
    <property type="component" value="Unassembled WGS sequence"/>
</dbReference>
<feature type="transmembrane region" description="Helical" evidence="9">
    <location>
        <begin position="170"/>
        <end position="189"/>
    </location>
</feature>
<dbReference type="InterPro" id="IPR017452">
    <property type="entry name" value="GPCR_Rhodpsn_7TM"/>
</dbReference>
<keyword evidence="5 9" id="KW-0472">Membrane</keyword>
<name>A0A3N0XSN9_ANAGA</name>
<dbReference type="GO" id="GO:0004930">
    <property type="term" value="F:G protein-coupled receptor activity"/>
    <property type="evidence" value="ECO:0007669"/>
    <property type="project" value="UniProtKB-KW"/>
</dbReference>
<feature type="transmembrane region" description="Helical" evidence="9">
    <location>
        <begin position="65"/>
        <end position="87"/>
    </location>
</feature>
<dbReference type="AlphaFoldDB" id="A0A3N0XSN9"/>
<evidence type="ECO:0000313" key="12">
    <source>
        <dbReference type="Proteomes" id="UP000281406"/>
    </source>
</evidence>
<dbReference type="GO" id="GO:0007200">
    <property type="term" value="P:phospholipase C-activating G protein-coupled receptor signaling pathway"/>
    <property type="evidence" value="ECO:0007669"/>
    <property type="project" value="TreeGrafter"/>
</dbReference>
<feature type="transmembrane region" description="Helical" evidence="9">
    <location>
        <begin position="135"/>
        <end position="158"/>
    </location>
</feature>
<keyword evidence="7" id="KW-0325">Glycoprotein</keyword>
<comment type="subcellular location">
    <subcellularLocation>
        <location evidence="1">Membrane</location>
        <topology evidence="1">Multi-pass membrane protein</topology>
    </subcellularLocation>
</comment>
<keyword evidence="12" id="KW-1185">Reference proteome</keyword>
<evidence type="ECO:0000256" key="2">
    <source>
        <dbReference type="ARBA" id="ARBA00022692"/>
    </source>
</evidence>
<keyword evidence="3 9" id="KW-1133">Transmembrane helix</keyword>
<dbReference type="EMBL" id="RJVU01061862">
    <property type="protein sequence ID" value="ROJ30590.1"/>
    <property type="molecule type" value="Genomic_DNA"/>
</dbReference>
<organism evidence="11 12">
    <name type="scientific">Anabarilius grahami</name>
    <name type="common">Kanglang fish</name>
    <name type="synonym">Barilius grahami</name>
    <dbReference type="NCBI Taxonomy" id="495550"/>
    <lineage>
        <taxon>Eukaryota</taxon>
        <taxon>Metazoa</taxon>
        <taxon>Chordata</taxon>
        <taxon>Craniata</taxon>
        <taxon>Vertebrata</taxon>
        <taxon>Euteleostomi</taxon>
        <taxon>Actinopterygii</taxon>
        <taxon>Neopterygii</taxon>
        <taxon>Teleostei</taxon>
        <taxon>Ostariophysi</taxon>
        <taxon>Cypriniformes</taxon>
        <taxon>Xenocyprididae</taxon>
        <taxon>Xenocypridinae</taxon>
        <taxon>Xenocypridinae incertae sedis</taxon>
        <taxon>Anabarilius</taxon>
    </lineage>
</organism>
<proteinExistence type="predicted"/>
<dbReference type="PANTHER" id="PTHR24232:SF107">
    <property type="entry name" value="HYDROXYCARBOXYLIC ACID RECEPTOR 2-LIKE"/>
    <property type="match status" value="1"/>
</dbReference>
<keyword evidence="2 9" id="KW-0812">Transmembrane</keyword>
<evidence type="ECO:0000256" key="4">
    <source>
        <dbReference type="ARBA" id="ARBA00023040"/>
    </source>
</evidence>
<feature type="transmembrane region" description="Helical" evidence="9">
    <location>
        <begin position="93"/>
        <end position="115"/>
    </location>
</feature>
<dbReference type="PROSITE" id="PS50262">
    <property type="entry name" value="G_PROTEIN_RECEP_F1_2"/>
    <property type="match status" value="1"/>
</dbReference>
<feature type="transmembrane region" description="Helical" evidence="9">
    <location>
        <begin position="248"/>
        <end position="266"/>
    </location>
</feature>
<keyword evidence="4" id="KW-0297">G-protein coupled receptor</keyword>
<evidence type="ECO:0000256" key="5">
    <source>
        <dbReference type="ARBA" id="ARBA00023136"/>
    </source>
</evidence>
<comment type="caution">
    <text evidence="11">The sequence shown here is derived from an EMBL/GenBank/DDBJ whole genome shotgun (WGS) entry which is preliminary data.</text>
</comment>
<evidence type="ECO:0000259" key="10">
    <source>
        <dbReference type="PROSITE" id="PS50262"/>
    </source>
</evidence>
<evidence type="ECO:0000256" key="6">
    <source>
        <dbReference type="ARBA" id="ARBA00023170"/>
    </source>
</evidence>